<feature type="compositionally biased region" description="Basic and acidic residues" evidence="1">
    <location>
        <begin position="242"/>
        <end position="253"/>
    </location>
</feature>
<feature type="compositionally biased region" description="Basic and acidic residues" evidence="1">
    <location>
        <begin position="157"/>
        <end position="170"/>
    </location>
</feature>
<sequence>MKPTLRTIHRNQPEPASTCAYCLNVLCKTLLCVFLVARQSDAVSTTAAGRTTLTKMIARDLDGGSSIGYAYNQQQGLPVYYVRYTNHGSGRYYHAPAVQYVATPVAPAVPATTFLHPYVTALDVPRPSHQGTANYRNEQSLIQPVSPPVNSLPRVSHHVDEKEEITRQGNDDNEESKEDEEDEESDHGDGVGDEDIHRGSHAGSVETFEHGDGESAPWGSGSEVAEEGGGEKNASEYSESGTKGEKKYEKEGESSETEAGSDDSEHEEGHYENKGEHAKGHAAQVEKHGSHEEAEKFKDSGSYRHSSYRKKGHRTNGYHNVFHKDEYKKETDFYDDDHKKGDFEEDEEFDDGYKSDGADFKKGGCHSSGHDYQDRGKKGRYDKGRRDSQDQGHRAEKGEESYYSSHVDHSAEEDSMLDRAHKFRKGDY</sequence>
<organism evidence="2 3">
    <name type="scientific">Tetragonisca angustula</name>
    <dbReference type="NCBI Taxonomy" id="166442"/>
    <lineage>
        <taxon>Eukaryota</taxon>
        <taxon>Metazoa</taxon>
        <taxon>Ecdysozoa</taxon>
        <taxon>Arthropoda</taxon>
        <taxon>Hexapoda</taxon>
        <taxon>Insecta</taxon>
        <taxon>Pterygota</taxon>
        <taxon>Neoptera</taxon>
        <taxon>Endopterygota</taxon>
        <taxon>Hymenoptera</taxon>
        <taxon>Apocrita</taxon>
        <taxon>Aculeata</taxon>
        <taxon>Apoidea</taxon>
        <taxon>Anthophila</taxon>
        <taxon>Apidae</taxon>
        <taxon>Tetragonisca</taxon>
    </lineage>
</organism>
<feature type="compositionally biased region" description="Basic residues" evidence="1">
    <location>
        <begin position="306"/>
        <end position="316"/>
    </location>
</feature>
<dbReference type="Proteomes" id="UP001432146">
    <property type="component" value="Unassembled WGS sequence"/>
</dbReference>
<feature type="compositionally biased region" description="Acidic residues" evidence="1">
    <location>
        <begin position="254"/>
        <end position="266"/>
    </location>
</feature>
<gene>
    <name evidence="2" type="ORF">QLX08_002473</name>
</gene>
<feature type="compositionally biased region" description="Basic and acidic residues" evidence="1">
    <location>
        <begin position="267"/>
        <end position="302"/>
    </location>
</feature>
<keyword evidence="3" id="KW-1185">Reference proteome</keyword>
<evidence type="ECO:0000313" key="2">
    <source>
        <dbReference type="EMBL" id="KAK9307017.1"/>
    </source>
</evidence>
<reference evidence="2 3" key="1">
    <citation type="submission" date="2024-05" db="EMBL/GenBank/DDBJ databases">
        <title>The nuclear and mitochondrial genome assemblies of Tetragonisca angustula (Apidae: Meliponini), a tiny yet remarkable pollinator in the Neotropics.</title>
        <authorList>
            <person name="Ferrari R."/>
            <person name="Ricardo P.C."/>
            <person name="Dias F.C."/>
            <person name="Araujo N.S."/>
            <person name="Soares D.O."/>
            <person name="Zhou Q.-S."/>
            <person name="Zhu C.-D."/>
            <person name="Coutinho L."/>
            <person name="Airas M.C."/>
            <person name="Batista T.M."/>
        </authorList>
    </citation>
    <scope>NUCLEOTIDE SEQUENCE [LARGE SCALE GENOMIC DNA]</scope>
    <source>
        <strain evidence="2">ASF017062</strain>
        <tissue evidence="2">Abdomen</tissue>
    </source>
</reference>
<evidence type="ECO:0000256" key="1">
    <source>
        <dbReference type="SAM" id="MobiDB-lite"/>
    </source>
</evidence>
<accession>A0AAW1AD02</accession>
<dbReference type="InterPro" id="IPR031959">
    <property type="entry name" value="DUF4779"/>
</dbReference>
<dbReference type="AlphaFoldDB" id="A0AAW1AD02"/>
<name>A0AAW1AD02_9HYME</name>
<feature type="compositionally biased region" description="Acidic residues" evidence="1">
    <location>
        <begin position="171"/>
        <end position="186"/>
    </location>
</feature>
<feature type="compositionally biased region" description="Basic and acidic residues" evidence="1">
    <location>
        <begin position="187"/>
        <end position="198"/>
    </location>
</feature>
<feature type="compositionally biased region" description="Basic and acidic residues" evidence="1">
    <location>
        <begin position="351"/>
        <end position="428"/>
    </location>
</feature>
<proteinExistence type="predicted"/>
<comment type="caution">
    <text evidence="2">The sequence shown here is derived from an EMBL/GenBank/DDBJ whole genome shotgun (WGS) entry which is preliminary data.</text>
</comment>
<dbReference type="Pfam" id="PF16009">
    <property type="entry name" value="DUF4779"/>
    <property type="match status" value="1"/>
</dbReference>
<dbReference type="EMBL" id="JAWNGG020000034">
    <property type="protein sequence ID" value="KAK9307017.1"/>
    <property type="molecule type" value="Genomic_DNA"/>
</dbReference>
<feature type="compositionally biased region" description="Basic and acidic residues" evidence="1">
    <location>
        <begin position="322"/>
        <end position="342"/>
    </location>
</feature>
<protein>
    <submittedName>
        <fullName evidence="2">Uncharacterized protein</fullName>
    </submittedName>
</protein>
<evidence type="ECO:0000313" key="3">
    <source>
        <dbReference type="Proteomes" id="UP001432146"/>
    </source>
</evidence>
<feature type="region of interest" description="Disordered" evidence="1">
    <location>
        <begin position="139"/>
        <end position="428"/>
    </location>
</feature>